<dbReference type="AlphaFoldDB" id="A0A956SCR5"/>
<dbReference type="PANTHER" id="PTHR43022">
    <property type="entry name" value="PROTEIN SMF"/>
    <property type="match status" value="1"/>
</dbReference>
<protein>
    <submittedName>
        <fullName evidence="5">DNA-processing protein DprA</fullName>
    </submittedName>
</protein>
<proteinExistence type="inferred from homology"/>
<name>A0A956SCR5_UNCEI</name>
<accession>A0A956SCR5</accession>
<evidence type="ECO:0000256" key="1">
    <source>
        <dbReference type="ARBA" id="ARBA00006525"/>
    </source>
</evidence>
<feature type="domain" description="Smf/DprA SLOG" evidence="3">
    <location>
        <begin position="76"/>
        <end position="285"/>
    </location>
</feature>
<dbReference type="Proteomes" id="UP000739538">
    <property type="component" value="Unassembled WGS sequence"/>
</dbReference>
<dbReference type="Gene3D" id="3.40.50.450">
    <property type="match status" value="1"/>
</dbReference>
<dbReference type="Pfam" id="PF02481">
    <property type="entry name" value="DNA_processg_A"/>
    <property type="match status" value="1"/>
</dbReference>
<comment type="caution">
    <text evidence="5">The sequence shown here is derived from an EMBL/GenBank/DDBJ whole genome shotgun (WGS) entry which is preliminary data.</text>
</comment>
<dbReference type="PANTHER" id="PTHR43022:SF1">
    <property type="entry name" value="PROTEIN SMF"/>
    <property type="match status" value="1"/>
</dbReference>
<evidence type="ECO:0000313" key="6">
    <source>
        <dbReference type="Proteomes" id="UP000739538"/>
    </source>
</evidence>
<evidence type="ECO:0000313" key="5">
    <source>
        <dbReference type="EMBL" id="MCA9755767.1"/>
    </source>
</evidence>
<dbReference type="InterPro" id="IPR036388">
    <property type="entry name" value="WH-like_DNA-bd_sf"/>
</dbReference>
<reference evidence="5" key="1">
    <citation type="submission" date="2020-04" db="EMBL/GenBank/DDBJ databases">
        <authorList>
            <person name="Zhang T."/>
        </authorList>
    </citation>
    <scope>NUCLEOTIDE SEQUENCE</scope>
    <source>
        <strain evidence="5">HKST-UBA02</strain>
    </source>
</reference>
<dbReference type="GO" id="GO:0009294">
    <property type="term" value="P:DNA-mediated transformation"/>
    <property type="evidence" value="ECO:0007669"/>
    <property type="project" value="InterPro"/>
</dbReference>
<feature type="domain" description="DprA winged helix" evidence="4">
    <location>
        <begin position="314"/>
        <end position="368"/>
    </location>
</feature>
<dbReference type="Gene3D" id="1.10.10.10">
    <property type="entry name" value="Winged helix-like DNA-binding domain superfamily/Winged helix DNA-binding domain"/>
    <property type="match status" value="1"/>
</dbReference>
<dbReference type="InterPro" id="IPR041614">
    <property type="entry name" value="DprA_WH"/>
</dbReference>
<reference evidence="5" key="2">
    <citation type="journal article" date="2021" name="Microbiome">
        <title>Successional dynamics and alternative stable states in a saline activated sludge microbial community over 9 years.</title>
        <authorList>
            <person name="Wang Y."/>
            <person name="Ye J."/>
            <person name="Ju F."/>
            <person name="Liu L."/>
            <person name="Boyd J.A."/>
            <person name="Deng Y."/>
            <person name="Parks D.H."/>
            <person name="Jiang X."/>
            <person name="Yin X."/>
            <person name="Woodcroft B.J."/>
            <person name="Tyson G.W."/>
            <person name="Hugenholtz P."/>
            <person name="Polz M.F."/>
            <person name="Zhang T."/>
        </authorList>
    </citation>
    <scope>NUCLEOTIDE SEQUENCE</scope>
    <source>
        <strain evidence="5">HKST-UBA02</strain>
    </source>
</reference>
<dbReference type="Pfam" id="PF17782">
    <property type="entry name" value="WHD_DprA"/>
    <property type="match status" value="1"/>
</dbReference>
<comment type="similarity">
    <text evidence="1">Belongs to the DprA/Smf family.</text>
</comment>
<evidence type="ECO:0000256" key="2">
    <source>
        <dbReference type="SAM" id="MobiDB-lite"/>
    </source>
</evidence>
<gene>
    <name evidence="5" type="primary">dprA</name>
    <name evidence="5" type="ORF">KDA27_08200</name>
</gene>
<dbReference type="InterPro" id="IPR003488">
    <property type="entry name" value="DprA"/>
</dbReference>
<evidence type="ECO:0000259" key="4">
    <source>
        <dbReference type="Pfam" id="PF17782"/>
    </source>
</evidence>
<dbReference type="SUPFAM" id="SSF102405">
    <property type="entry name" value="MCP/YpsA-like"/>
    <property type="match status" value="1"/>
</dbReference>
<dbReference type="NCBIfam" id="TIGR00732">
    <property type="entry name" value="dprA"/>
    <property type="match status" value="1"/>
</dbReference>
<evidence type="ECO:0000259" key="3">
    <source>
        <dbReference type="Pfam" id="PF02481"/>
    </source>
</evidence>
<sequence length="380" mass="40300">MSSAPRLGMLDAARIALLHAFSPKQQWTLAGAMVGSTGLANVPGIRGRKAEMLRALPDDLATEEIVGEWAERGYEFVTYYAPGFPRELWEIPDPPLHLFVRGELRLAADVRPRVAVVGSRAASAAGLRLARELGRDLAIGGAVVVSGLARGIDGAAHRGALGAGGDSIAVLGTGLDRVYPEEHAELAVDVARQGALVTEFAPGTPPLPLHFPRRNRILIGLADALVVVEGTDRSGARSSVDHALDQGKEVFAVPRDPLHEGSELPNRLLRQGATPLTSAIDVLQVLADPRRRRSVPGDGTSAREKSPDSECGTSPPDVSARLRELLGASPGRTLDELVDTSGCGSPREVSAVLTELELTGWARRDAGGRWRLLRTVQSPS</sequence>
<feature type="region of interest" description="Disordered" evidence="2">
    <location>
        <begin position="289"/>
        <end position="318"/>
    </location>
</feature>
<dbReference type="InterPro" id="IPR057666">
    <property type="entry name" value="DrpA_SLOG"/>
</dbReference>
<organism evidence="5 6">
    <name type="scientific">Eiseniibacteriota bacterium</name>
    <dbReference type="NCBI Taxonomy" id="2212470"/>
    <lineage>
        <taxon>Bacteria</taxon>
        <taxon>Candidatus Eiseniibacteriota</taxon>
    </lineage>
</organism>
<dbReference type="EMBL" id="JAGQHS010000031">
    <property type="protein sequence ID" value="MCA9755767.1"/>
    <property type="molecule type" value="Genomic_DNA"/>
</dbReference>